<dbReference type="EMBL" id="WIXP02000003">
    <property type="protein sequence ID" value="KAF6214115.1"/>
    <property type="molecule type" value="Genomic_DNA"/>
</dbReference>
<keyword evidence="1" id="KW-0472">Membrane</keyword>
<organism evidence="2 3">
    <name type="scientific">Apolygus lucorum</name>
    <name type="common">Small green plant bug</name>
    <name type="synonym">Lygocoris lucorum</name>
    <dbReference type="NCBI Taxonomy" id="248454"/>
    <lineage>
        <taxon>Eukaryota</taxon>
        <taxon>Metazoa</taxon>
        <taxon>Ecdysozoa</taxon>
        <taxon>Arthropoda</taxon>
        <taxon>Hexapoda</taxon>
        <taxon>Insecta</taxon>
        <taxon>Pterygota</taxon>
        <taxon>Neoptera</taxon>
        <taxon>Paraneoptera</taxon>
        <taxon>Hemiptera</taxon>
        <taxon>Heteroptera</taxon>
        <taxon>Panheteroptera</taxon>
        <taxon>Cimicomorpha</taxon>
        <taxon>Miridae</taxon>
        <taxon>Mirini</taxon>
        <taxon>Apolygus</taxon>
    </lineage>
</organism>
<proteinExistence type="predicted"/>
<sequence length="89" mass="9760">MATAHSYRKGLYLVRTSHPTQLIIVFIALLFLLEDVEGRSDDDEEEAQGPVPIGLGFPGHLSMGADVKFASSDPYPILYPVDNQFAVNP</sequence>
<evidence type="ECO:0000313" key="2">
    <source>
        <dbReference type="EMBL" id="KAF6214115.1"/>
    </source>
</evidence>
<evidence type="ECO:0000313" key="3">
    <source>
        <dbReference type="Proteomes" id="UP000466442"/>
    </source>
</evidence>
<dbReference type="Proteomes" id="UP000466442">
    <property type="component" value="Unassembled WGS sequence"/>
</dbReference>
<comment type="caution">
    <text evidence="2">The sequence shown here is derived from an EMBL/GenBank/DDBJ whole genome shotgun (WGS) entry which is preliminary data.</text>
</comment>
<feature type="transmembrane region" description="Helical" evidence="1">
    <location>
        <begin position="12"/>
        <end position="33"/>
    </location>
</feature>
<dbReference type="AlphaFoldDB" id="A0A8S9Y2R1"/>
<keyword evidence="1" id="KW-0812">Transmembrane</keyword>
<keyword evidence="1" id="KW-1133">Transmembrane helix</keyword>
<accession>A0A8S9Y2R1</accession>
<reference evidence="2" key="1">
    <citation type="journal article" date="2021" name="Mol. Ecol. Resour.">
        <title>Apolygus lucorum genome provides insights into omnivorousness and mesophyll feeding.</title>
        <authorList>
            <person name="Liu Y."/>
            <person name="Liu H."/>
            <person name="Wang H."/>
            <person name="Huang T."/>
            <person name="Liu B."/>
            <person name="Yang B."/>
            <person name="Yin L."/>
            <person name="Li B."/>
            <person name="Zhang Y."/>
            <person name="Zhang S."/>
            <person name="Jiang F."/>
            <person name="Zhang X."/>
            <person name="Ren Y."/>
            <person name="Wang B."/>
            <person name="Wang S."/>
            <person name="Lu Y."/>
            <person name="Wu K."/>
            <person name="Fan W."/>
            <person name="Wang G."/>
        </authorList>
    </citation>
    <scope>NUCLEOTIDE SEQUENCE</scope>
    <source>
        <strain evidence="2">12Hb</strain>
    </source>
</reference>
<evidence type="ECO:0000256" key="1">
    <source>
        <dbReference type="SAM" id="Phobius"/>
    </source>
</evidence>
<protein>
    <submittedName>
        <fullName evidence="2">Uncharacterized protein</fullName>
    </submittedName>
</protein>
<keyword evidence="3" id="KW-1185">Reference proteome</keyword>
<gene>
    <name evidence="2" type="ORF">GE061_011846</name>
</gene>
<name>A0A8S9Y2R1_APOLU</name>